<evidence type="ECO:0000313" key="17">
    <source>
        <dbReference type="EMBL" id="KAK6760605.1"/>
    </source>
</evidence>
<dbReference type="InterPro" id="IPR058240">
    <property type="entry name" value="rSAM_sf"/>
</dbReference>
<reference evidence="17 18" key="1">
    <citation type="submission" date="2023-08" db="EMBL/GenBank/DDBJ databases">
        <title>A Necator americanus chromosomal reference genome.</title>
        <authorList>
            <person name="Ilik V."/>
            <person name="Petrzelkova K.J."/>
            <person name="Pardy F."/>
            <person name="Fuh T."/>
            <person name="Niatou-Singa F.S."/>
            <person name="Gouil Q."/>
            <person name="Baker L."/>
            <person name="Ritchie M.E."/>
            <person name="Jex A.R."/>
            <person name="Gazzola D."/>
            <person name="Li H."/>
            <person name="Toshio Fujiwara R."/>
            <person name="Zhan B."/>
            <person name="Aroian R.V."/>
            <person name="Pafco B."/>
            <person name="Schwarz E.M."/>
        </authorList>
    </citation>
    <scope>NUCLEOTIDE SEQUENCE [LARGE SCALE GENOMIC DNA]</scope>
    <source>
        <strain evidence="17 18">Aroian</strain>
        <tissue evidence="17">Whole animal</tissue>
    </source>
</reference>
<dbReference type="EMBL" id="JAVFWL010000006">
    <property type="protein sequence ID" value="KAK6760605.1"/>
    <property type="molecule type" value="Genomic_DNA"/>
</dbReference>
<dbReference type="Pfam" id="PF04055">
    <property type="entry name" value="Radical_SAM"/>
    <property type="match status" value="1"/>
</dbReference>
<comment type="cofactor">
    <cofactor evidence="2">
        <name>[4Fe-4S] cluster</name>
        <dbReference type="ChEBI" id="CHEBI:49883"/>
    </cofactor>
</comment>
<comment type="similarity">
    <text evidence="4">In the C-terminal section; belongs to the MoaC family.</text>
</comment>
<dbReference type="NCBIfam" id="NF001199">
    <property type="entry name" value="PRK00164.2-1"/>
    <property type="match status" value="1"/>
</dbReference>
<keyword evidence="18" id="KW-1185">Reference proteome</keyword>
<protein>
    <recommendedName>
        <fullName evidence="16">Radical SAM core domain-containing protein</fullName>
    </recommendedName>
</protein>
<proteinExistence type="inferred from homology"/>
<comment type="catalytic activity">
    <reaction evidence="15">
        <text>GTP + AH2 + S-adenosyl-L-methionine = (8S)-3',8-cyclo-7,8-dihydroguanosine 5'-triphosphate + 5'-deoxyadenosine + L-methionine + A + H(+)</text>
        <dbReference type="Rhea" id="RHEA:49576"/>
        <dbReference type="ChEBI" id="CHEBI:13193"/>
        <dbReference type="ChEBI" id="CHEBI:15378"/>
        <dbReference type="ChEBI" id="CHEBI:17319"/>
        <dbReference type="ChEBI" id="CHEBI:17499"/>
        <dbReference type="ChEBI" id="CHEBI:37565"/>
        <dbReference type="ChEBI" id="CHEBI:57844"/>
        <dbReference type="ChEBI" id="CHEBI:59789"/>
        <dbReference type="ChEBI" id="CHEBI:131766"/>
        <dbReference type="EC" id="4.1.99.22"/>
    </reaction>
</comment>
<dbReference type="SMART" id="SM00729">
    <property type="entry name" value="Elp3"/>
    <property type="match status" value="1"/>
</dbReference>
<keyword evidence="10" id="KW-0408">Iron</keyword>
<organism evidence="17 18">
    <name type="scientific">Necator americanus</name>
    <name type="common">Human hookworm</name>
    <dbReference type="NCBI Taxonomy" id="51031"/>
    <lineage>
        <taxon>Eukaryota</taxon>
        <taxon>Metazoa</taxon>
        <taxon>Ecdysozoa</taxon>
        <taxon>Nematoda</taxon>
        <taxon>Chromadorea</taxon>
        <taxon>Rhabditida</taxon>
        <taxon>Rhabditina</taxon>
        <taxon>Rhabditomorpha</taxon>
        <taxon>Strongyloidea</taxon>
        <taxon>Ancylostomatidae</taxon>
        <taxon>Bunostominae</taxon>
        <taxon>Necator</taxon>
    </lineage>
</organism>
<keyword evidence="11" id="KW-0411">Iron-sulfur</keyword>
<dbReference type="InterPro" id="IPR002820">
    <property type="entry name" value="Mopterin_CF_biosynth-C_dom"/>
</dbReference>
<evidence type="ECO:0000256" key="9">
    <source>
        <dbReference type="ARBA" id="ARBA00022741"/>
    </source>
</evidence>
<evidence type="ECO:0000256" key="3">
    <source>
        <dbReference type="ARBA" id="ARBA00005046"/>
    </source>
</evidence>
<dbReference type="PANTHER" id="PTHR22960">
    <property type="entry name" value="MOLYBDOPTERIN COFACTOR SYNTHESIS PROTEIN A"/>
    <property type="match status" value="1"/>
</dbReference>
<dbReference type="InterPro" id="IPR013785">
    <property type="entry name" value="Aldolase_TIM"/>
</dbReference>
<evidence type="ECO:0000256" key="8">
    <source>
        <dbReference type="ARBA" id="ARBA00022723"/>
    </source>
</evidence>
<dbReference type="SFLD" id="SFLDG01386">
    <property type="entry name" value="main_SPASM_domain-containing"/>
    <property type="match status" value="1"/>
</dbReference>
<evidence type="ECO:0000256" key="10">
    <source>
        <dbReference type="ARBA" id="ARBA00023004"/>
    </source>
</evidence>
<keyword evidence="14" id="KW-0456">Lyase</keyword>
<dbReference type="CDD" id="cd01335">
    <property type="entry name" value="Radical_SAM"/>
    <property type="match status" value="1"/>
</dbReference>
<dbReference type="InterPro" id="IPR006638">
    <property type="entry name" value="Elp3/MiaA/NifB-like_rSAM"/>
</dbReference>
<keyword evidence="13" id="KW-0501">Molybdenum cofactor biosynthesis</keyword>
<dbReference type="InterPro" id="IPR013483">
    <property type="entry name" value="MoaA"/>
</dbReference>
<dbReference type="Gene3D" id="3.30.70.640">
    <property type="entry name" value="Molybdopterin cofactor biosynthesis C (MoaC) domain"/>
    <property type="match status" value="1"/>
</dbReference>
<dbReference type="PROSITE" id="PS51918">
    <property type="entry name" value="RADICAL_SAM"/>
    <property type="match status" value="1"/>
</dbReference>
<dbReference type="NCBIfam" id="TIGR00581">
    <property type="entry name" value="moaC"/>
    <property type="match status" value="1"/>
</dbReference>
<gene>
    <name evidence="17" type="primary">Necator_chrX.g22059</name>
    <name evidence="17" type="ORF">RB195_021898</name>
</gene>
<name>A0ABR1EE40_NECAM</name>
<feature type="domain" description="Radical SAM core" evidence="16">
    <location>
        <begin position="54"/>
        <end position="277"/>
    </location>
</feature>
<dbReference type="InterPro" id="IPR023045">
    <property type="entry name" value="MoaC"/>
</dbReference>
<dbReference type="HAMAP" id="MF_01225_B">
    <property type="entry name" value="MoaA_B"/>
    <property type="match status" value="1"/>
</dbReference>
<dbReference type="InterPro" id="IPR050105">
    <property type="entry name" value="MoCo_biosynth_MoaA/MoaC"/>
</dbReference>
<evidence type="ECO:0000256" key="2">
    <source>
        <dbReference type="ARBA" id="ARBA00001966"/>
    </source>
</evidence>
<dbReference type="InterPro" id="IPR036522">
    <property type="entry name" value="MoaC_sf"/>
</dbReference>
<dbReference type="InterPro" id="IPR010505">
    <property type="entry name" value="MoaA_twitch"/>
</dbReference>
<dbReference type="SFLD" id="SFLDS00029">
    <property type="entry name" value="Radical_SAM"/>
    <property type="match status" value="1"/>
</dbReference>
<evidence type="ECO:0000256" key="5">
    <source>
        <dbReference type="ARBA" id="ARBA00009862"/>
    </source>
</evidence>
<evidence type="ECO:0000313" key="18">
    <source>
        <dbReference type="Proteomes" id="UP001303046"/>
    </source>
</evidence>
<keyword evidence="6" id="KW-0004">4Fe-4S</keyword>
<keyword evidence="12" id="KW-0342">GTP-binding</keyword>
<dbReference type="SUPFAM" id="SSF55040">
    <property type="entry name" value="Molybdenum cofactor biosynthesis protein C, MoaC"/>
    <property type="match status" value="1"/>
</dbReference>
<dbReference type="PANTHER" id="PTHR22960:SF0">
    <property type="entry name" value="MOLYBDENUM COFACTOR BIOSYNTHESIS PROTEIN 1"/>
    <property type="match status" value="1"/>
</dbReference>
<evidence type="ECO:0000256" key="6">
    <source>
        <dbReference type="ARBA" id="ARBA00022485"/>
    </source>
</evidence>
<dbReference type="Pfam" id="PF01967">
    <property type="entry name" value="MoaC"/>
    <property type="match status" value="1"/>
</dbReference>
<dbReference type="Proteomes" id="UP001303046">
    <property type="component" value="Unassembled WGS sequence"/>
</dbReference>
<keyword evidence="7" id="KW-0949">S-adenosyl-L-methionine</keyword>
<evidence type="ECO:0000256" key="12">
    <source>
        <dbReference type="ARBA" id="ARBA00023134"/>
    </source>
</evidence>
<dbReference type="PROSITE" id="PS01305">
    <property type="entry name" value="MOAA_NIFB_PQQE"/>
    <property type="match status" value="1"/>
</dbReference>
<comment type="catalytic activity">
    <reaction evidence="1">
        <text>(8S)-3',8-cyclo-7,8-dihydroguanosine 5'-triphosphate = cyclic pyranopterin phosphate + diphosphate</text>
        <dbReference type="Rhea" id="RHEA:49580"/>
        <dbReference type="ChEBI" id="CHEBI:33019"/>
        <dbReference type="ChEBI" id="CHEBI:59648"/>
        <dbReference type="ChEBI" id="CHEBI:131766"/>
        <dbReference type="EC" id="4.6.1.17"/>
    </reaction>
</comment>
<comment type="caution">
    <text evidence="17">The sequence shown here is derived from an EMBL/GenBank/DDBJ whole genome shotgun (WGS) entry which is preliminary data.</text>
</comment>
<dbReference type="InterPro" id="IPR047594">
    <property type="entry name" value="MoaC_bact/euk"/>
</dbReference>
<evidence type="ECO:0000256" key="7">
    <source>
        <dbReference type="ARBA" id="ARBA00022691"/>
    </source>
</evidence>
<comment type="pathway">
    <text evidence="3">Cofactor biosynthesis; molybdopterin biosynthesis.</text>
</comment>
<dbReference type="SFLD" id="SFLDG01067">
    <property type="entry name" value="SPASM/twitch_domain_containing"/>
    <property type="match status" value="1"/>
</dbReference>
<evidence type="ECO:0000256" key="13">
    <source>
        <dbReference type="ARBA" id="ARBA00023150"/>
    </source>
</evidence>
<dbReference type="NCBIfam" id="TIGR02666">
    <property type="entry name" value="moaA"/>
    <property type="match status" value="1"/>
</dbReference>
<evidence type="ECO:0000259" key="16">
    <source>
        <dbReference type="PROSITE" id="PS51918"/>
    </source>
</evidence>
<dbReference type="InterPro" id="IPR040064">
    <property type="entry name" value="MoaA-like"/>
</dbReference>
<sequence>MPLSRLSVPADLWKASRRFQSVAPLLKPKRDAIRALINQIEKEKGAAKLPFVDTHGRVHSYLRISLTEKCNLRCLYCMPEEGVQLTPPSNLLTSDEIVRLVELFASHGIDKIRLTGGEPTIRRDIVEIVERIRNIDGIVDIGLTSNGIVLAKKLRQLKEAGLTKVNISLDTLVDHKFTLMTRRNGFAKVMKSIDLAEALFPTVKINTVVMRNINDDEVNDFVNLTKNRRLDVRFIEYMPFGGNHFSTKKFIDFKALLAIINQKYNGLVERLQDAPHATTKAFKIAGFKGQFGFITSMSDHFCGTCNRLRITADGNLKVCLHGNAEVSMRDLLRRHASSDEISDVIQKAVTRKKKQHADYRDGKSPTYAQSAYDSHWRITKCDLYSSVITSSLSRLLPFVSNISTIRLCSKASHISNGFSHVSKDGSAKQVDISHKPVSFREAVAEGKIKLTQELVHQIKNNTSRKGDVLNIARIASVMGAKLTASLIPLCHNITISYVHTEFRLDENECVLFIRTTARTTANTGIEMEALTACTIAALTVYDMCKAVTQEMVISDIRLISKSGGKTEYKAVSNF</sequence>
<dbReference type="InterPro" id="IPR000385">
    <property type="entry name" value="MoaA_NifB_PqqE_Fe-S-bd_CS"/>
</dbReference>
<accession>A0ABR1EE40</accession>
<dbReference type="SUPFAM" id="SSF102114">
    <property type="entry name" value="Radical SAM enzymes"/>
    <property type="match status" value="1"/>
</dbReference>
<dbReference type="NCBIfam" id="NF006870">
    <property type="entry name" value="PRK09364.1"/>
    <property type="match status" value="1"/>
</dbReference>
<comment type="similarity">
    <text evidence="5">In the N-terminal section; belongs to the radical SAM superfamily. MoaA family.</text>
</comment>
<evidence type="ECO:0000256" key="14">
    <source>
        <dbReference type="ARBA" id="ARBA00023239"/>
    </source>
</evidence>
<evidence type="ECO:0000256" key="1">
    <source>
        <dbReference type="ARBA" id="ARBA00001637"/>
    </source>
</evidence>
<dbReference type="InterPro" id="IPR007197">
    <property type="entry name" value="rSAM"/>
</dbReference>
<dbReference type="SFLD" id="SFLDG01383">
    <property type="entry name" value="cyclic_pyranopterin_phosphate"/>
    <property type="match status" value="1"/>
</dbReference>
<dbReference type="Pfam" id="PF06463">
    <property type="entry name" value="Mob_synth_C"/>
    <property type="match status" value="1"/>
</dbReference>
<keyword evidence="9" id="KW-0547">Nucleotide-binding</keyword>
<dbReference type="CDD" id="cd01420">
    <property type="entry name" value="MoaC_PE"/>
    <property type="match status" value="1"/>
</dbReference>
<keyword evidence="8" id="KW-0479">Metal-binding</keyword>
<evidence type="ECO:0000256" key="4">
    <source>
        <dbReference type="ARBA" id="ARBA00008484"/>
    </source>
</evidence>
<evidence type="ECO:0000256" key="15">
    <source>
        <dbReference type="ARBA" id="ARBA00048697"/>
    </source>
</evidence>
<dbReference type="CDD" id="cd21117">
    <property type="entry name" value="Twitch_MoaA"/>
    <property type="match status" value="1"/>
</dbReference>
<evidence type="ECO:0000256" key="11">
    <source>
        <dbReference type="ARBA" id="ARBA00023014"/>
    </source>
</evidence>
<dbReference type="Gene3D" id="3.20.20.70">
    <property type="entry name" value="Aldolase class I"/>
    <property type="match status" value="1"/>
</dbReference>